<keyword evidence="2" id="KW-0677">Repeat</keyword>
<keyword evidence="1" id="KW-0433">Leucine-rich repeat</keyword>
<organism evidence="3">
    <name type="scientific">Chaetoceros debilis</name>
    <dbReference type="NCBI Taxonomy" id="122233"/>
    <lineage>
        <taxon>Eukaryota</taxon>
        <taxon>Sar</taxon>
        <taxon>Stramenopiles</taxon>
        <taxon>Ochrophyta</taxon>
        <taxon>Bacillariophyta</taxon>
        <taxon>Coscinodiscophyceae</taxon>
        <taxon>Chaetocerotophycidae</taxon>
        <taxon>Chaetocerotales</taxon>
        <taxon>Chaetocerotaceae</taxon>
        <taxon>Chaetoceros</taxon>
    </lineage>
</organism>
<dbReference type="InterPro" id="IPR032675">
    <property type="entry name" value="LRR_dom_sf"/>
</dbReference>
<dbReference type="InterPro" id="IPR001611">
    <property type="entry name" value="Leu-rich_rpt"/>
</dbReference>
<dbReference type="GO" id="GO:0005737">
    <property type="term" value="C:cytoplasm"/>
    <property type="evidence" value="ECO:0007669"/>
    <property type="project" value="TreeGrafter"/>
</dbReference>
<reference evidence="3" key="1">
    <citation type="submission" date="2021-01" db="EMBL/GenBank/DDBJ databases">
        <authorList>
            <person name="Corre E."/>
            <person name="Pelletier E."/>
            <person name="Niang G."/>
            <person name="Scheremetjew M."/>
            <person name="Finn R."/>
            <person name="Kale V."/>
            <person name="Holt S."/>
            <person name="Cochrane G."/>
            <person name="Meng A."/>
            <person name="Brown T."/>
            <person name="Cohen L."/>
        </authorList>
    </citation>
    <scope>NUCLEOTIDE SEQUENCE</scope>
    <source>
        <strain evidence="3">MM31A-1</strain>
    </source>
</reference>
<name>A0A7S3Q0W2_9STRA</name>
<dbReference type="PROSITE" id="PS51450">
    <property type="entry name" value="LRR"/>
    <property type="match status" value="7"/>
</dbReference>
<gene>
    <name evidence="3" type="ORF">CDEB00056_LOCUS6299</name>
</gene>
<evidence type="ECO:0000256" key="2">
    <source>
        <dbReference type="ARBA" id="ARBA00022737"/>
    </source>
</evidence>
<dbReference type="Gene3D" id="3.80.10.10">
    <property type="entry name" value="Ribonuclease Inhibitor"/>
    <property type="match status" value="3"/>
</dbReference>
<dbReference type="PANTHER" id="PTHR15454:SF56">
    <property type="entry name" value="PROTEIN PHOSPHATASE 1 REGULATORY SUBUNIT 7-RELATED"/>
    <property type="match status" value="1"/>
</dbReference>
<dbReference type="EMBL" id="HBIO01008263">
    <property type="protein sequence ID" value="CAE0461458.1"/>
    <property type="molecule type" value="Transcribed_RNA"/>
</dbReference>
<proteinExistence type="predicted"/>
<dbReference type="SMART" id="SM00369">
    <property type="entry name" value="LRR_TYP"/>
    <property type="match status" value="5"/>
</dbReference>
<dbReference type="SMART" id="SM00365">
    <property type="entry name" value="LRR_SD22"/>
    <property type="match status" value="9"/>
</dbReference>
<sequence length="420" mass="47225">MSLDRDIVRDTDNAAKKGAVTVTTPADLPLDWTKLSEGAPVSKDIRYPSDVCDYTHLKDSNEETYLEIIGTAGQKITNMGKDFYRTCNPNTTHVVLRSHLISKMEGIKDFRNLETLELYDNQISYLEELGSDEDGEDGTENAGASLKTLDMSYNVIREMEPVKFCSNLVELFLANNKIKTLAGLKHLSNVRRIDLGANRIRKMDESELSGLVNLEELWLGKNKIEKIEGLSNLKKLRRLDVQSNRLTCVENLTSQIDTLEELYLAHNGIDDEGAMDPTGIALDFTQLTTLDLSKNRLTSCRPFAHLKTLNDLWVSSNNISSFDELEPLSSLGTRDGACLTEIYMEHNPIYNDFEYRKKLKEMIPSLVQIDANVIGATGYGSVIAQTSSPEAVVEQMRQLQEEALMKAREQQNLQKRGPTH</sequence>
<dbReference type="InterPro" id="IPR003591">
    <property type="entry name" value="Leu-rich_rpt_typical-subtyp"/>
</dbReference>
<evidence type="ECO:0000256" key="1">
    <source>
        <dbReference type="ARBA" id="ARBA00022614"/>
    </source>
</evidence>
<protein>
    <recommendedName>
        <fullName evidence="4">Protein phosphatase 1 regulatory subunit 7</fullName>
    </recommendedName>
</protein>
<dbReference type="Pfam" id="PF13516">
    <property type="entry name" value="LRR_6"/>
    <property type="match status" value="1"/>
</dbReference>
<dbReference type="SUPFAM" id="SSF52058">
    <property type="entry name" value="L domain-like"/>
    <property type="match status" value="1"/>
</dbReference>
<dbReference type="AlphaFoldDB" id="A0A7S3Q0W2"/>
<dbReference type="InterPro" id="IPR025875">
    <property type="entry name" value="Leu-rich_rpt_4"/>
</dbReference>
<dbReference type="Pfam" id="PF12799">
    <property type="entry name" value="LRR_4"/>
    <property type="match status" value="2"/>
</dbReference>
<dbReference type="PANTHER" id="PTHR15454">
    <property type="entry name" value="NISCHARIN RELATED"/>
    <property type="match status" value="1"/>
</dbReference>
<accession>A0A7S3Q0W2</accession>
<evidence type="ECO:0000313" key="3">
    <source>
        <dbReference type="EMBL" id="CAE0461458.1"/>
    </source>
</evidence>
<dbReference type="Pfam" id="PF13855">
    <property type="entry name" value="LRR_8"/>
    <property type="match status" value="1"/>
</dbReference>
<evidence type="ECO:0008006" key="4">
    <source>
        <dbReference type="Google" id="ProtNLM"/>
    </source>
</evidence>